<dbReference type="Pfam" id="PF25601">
    <property type="entry name" value="AAA_lid_14"/>
    <property type="match status" value="1"/>
</dbReference>
<dbReference type="RefSeq" id="WP_092372616.1">
    <property type="nucleotide sequence ID" value="NZ_FORX01000002.1"/>
</dbReference>
<dbReference type="GO" id="GO:0005524">
    <property type="term" value="F:ATP binding"/>
    <property type="evidence" value="ECO:0007669"/>
    <property type="project" value="UniProtKB-KW"/>
</dbReference>
<dbReference type="CDD" id="cd00009">
    <property type="entry name" value="AAA"/>
    <property type="match status" value="1"/>
</dbReference>
<dbReference type="Gene3D" id="3.40.50.300">
    <property type="entry name" value="P-loop containing nucleotide triphosphate hydrolases"/>
    <property type="match status" value="1"/>
</dbReference>
<evidence type="ECO:0000259" key="8">
    <source>
        <dbReference type="PROSITE" id="PS50045"/>
    </source>
</evidence>
<dbReference type="Pfam" id="PF00072">
    <property type="entry name" value="Response_reg"/>
    <property type="match status" value="1"/>
</dbReference>
<dbReference type="OrthoDB" id="9763792at2"/>
<feature type="domain" description="Response regulatory" evidence="9">
    <location>
        <begin position="4"/>
        <end position="118"/>
    </location>
</feature>
<dbReference type="GO" id="GO:0000160">
    <property type="term" value="P:phosphorelay signal transduction system"/>
    <property type="evidence" value="ECO:0007669"/>
    <property type="project" value="InterPro"/>
</dbReference>
<dbReference type="InterPro" id="IPR002197">
    <property type="entry name" value="HTH_Fis"/>
</dbReference>
<evidence type="ECO:0000259" key="9">
    <source>
        <dbReference type="PROSITE" id="PS50110"/>
    </source>
</evidence>
<dbReference type="CDD" id="cd00130">
    <property type="entry name" value="PAS"/>
    <property type="match status" value="1"/>
</dbReference>
<keyword evidence="2" id="KW-0067">ATP-binding</keyword>
<organism evidence="11 12">
    <name type="scientific">Desulfomicrobium apsheronum</name>
    <dbReference type="NCBI Taxonomy" id="52560"/>
    <lineage>
        <taxon>Bacteria</taxon>
        <taxon>Pseudomonadati</taxon>
        <taxon>Thermodesulfobacteriota</taxon>
        <taxon>Desulfovibrionia</taxon>
        <taxon>Desulfovibrionales</taxon>
        <taxon>Desulfomicrobiaceae</taxon>
        <taxon>Desulfomicrobium</taxon>
    </lineage>
</organism>
<dbReference type="PROSITE" id="PS50045">
    <property type="entry name" value="SIGMA54_INTERACT_4"/>
    <property type="match status" value="1"/>
</dbReference>
<dbReference type="SUPFAM" id="SSF52172">
    <property type="entry name" value="CheY-like"/>
    <property type="match status" value="1"/>
</dbReference>
<dbReference type="InterPro" id="IPR035965">
    <property type="entry name" value="PAS-like_dom_sf"/>
</dbReference>
<dbReference type="SUPFAM" id="SSF55785">
    <property type="entry name" value="PYP-like sensor domain (PAS domain)"/>
    <property type="match status" value="1"/>
</dbReference>
<dbReference type="NCBIfam" id="TIGR00229">
    <property type="entry name" value="sensory_box"/>
    <property type="match status" value="1"/>
</dbReference>
<dbReference type="PRINTS" id="PR01590">
    <property type="entry name" value="HTHFIS"/>
</dbReference>
<evidence type="ECO:0000256" key="4">
    <source>
        <dbReference type="ARBA" id="ARBA00023125"/>
    </source>
</evidence>
<evidence type="ECO:0000256" key="3">
    <source>
        <dbReference type="ARBA" id="ARBA00023015"/>
    </source>
</evidence>
<dbReference type="InterPro" id="IPR000014">
    <property type="entry name" value="PAS"/>
</dbReference>
<feature type="domain" description="PAS" evidence="10">
    <location>
        <begin position="130"/>
        <end position="172"/>
    </location>
</feature>
<dbReference type="InterPro" id="IPR003593">
    <property type="entry name" value="AAA+_ATPase"/>
</dbReference>
<dbReference type="PROSITE" id="PS50110">
    <property type="entry name" value="RESPONSE_REGULATORY"/>
    <property type="match status" value="1"/>
</dbReference>
<keyword evidence="3" id="KW-0805">Transcription regulation</keyword>
<dbReference type="GO" id="GO:0006355">
    <property type="term" value="P:regulation of DNA-templated transcription"/>
    <property type="evidence" value="ECO:0007669"/>
    <property type="project" value="InterPro"/>
</dbReference>
<dbReference type="Gene3D" id="1.10.8.60">
    <property type="match status" value="1"/>
</dbReference>
<dbReference type="PROSITE" id="PS51257">
    <property type="entry name" value="PROKAR_LIPOPROTEIN"/>
    <property type="match status" value="1"/>
</dbReference>
<feature type="coiled-coil region" evidence="7">
    <location>
        <begin position="113"/>
        <end position="140"/>
    </location>
</feature>
<dbReference type="Pfam" id="PF13426">
    <property type="entry name" value="PAS_9"/>
    <property type="match status" value="1"/>
</dbReference>
<sequence>MIGKILILDDEESIRFTLSRFLRAAGHAVVTTASCSEALSKISGEGFDVVFVDIFLEDGTGIDILREIKARGLGCPVIMITGDPGIETVTEAIHLGAFDYIPKPVKQEALLNAARLALSYKAANDEKERYRSNLEAIFRSVREAILSVNNESVLIEFNEAASEMCGFSQTDIGNPVSLLPRTTDNRFETILAEALTSGQPREEDRVECSAANGVRKVVSARIYPLLNTQGQSTGVVMMLRDDTHVSNLEMKLREYGQFHRIIGKSEPMQKVYALIKTLAGVQTTVLITGESGTGKELVAEALHMAGDLSDKPLVKVNCSALPESLLESELFGHVKGAFTGAIKDSEGRFQKANGGTIFFDEIGDLSPMVQLKLLRVLEEREFERVGSSATVKANVRVIAATNKNLLEQVSQGILREDLYYRLKVVEIKLPPLRTRTGDIPLLVDHFCERFNAKFKKNIKSVSSDVFQAFLRYSWPGNVRELEHTMEHAFVLCNKSVITYDDLPTDFMKLAGVRRSRPEAQSDDAGVVLAALNNTDWNKAKAARLLGIDRVTLYRKIKRYGLVREASDAKLLRQ</sequence>
<evidence type="ECO:0000256" key="2">
    <source>
        <dbReference type="ARBA" id="ARBA00022840"/>
    </source>
</evidence>
<evidence type="ECO:0000259" key="10">
    <source>
        <dbReference type="PROSITE" id="PS50112"/>
    </source>
</evidence>
<dbReference type="InterPro" id="IPR001789">
    <property type="entry name" value="Sig_transdc_resp-reg_receiver"/>
</dbReference>
<dbReference type="InterPro" id="IPR025662">
    <property type="entry name" value="Sigma_54_int_dom_ATP-bd_1"/>
</dbReference>
<dbReference type="GO" id="GO:0043565">
    <property type="term" value="F:sequence-specific DNA binding"/>
    <property type="evidence" value="ECO:0007669"/>
    <property type="project" value="InterPro"/>
</dbReference>
<dbReference type="SMART" id="SM00382">
    <property type="entry name" value="AAA"/>
    <property type="match status" value="1"/>
</dbReference>
<dbReference type="PROSITE" id="PS00676">
    <property type="entry name" value="SIGMA54_INTERACT_2"/>
    <property type="match status" value="1"/>
</dbReference>
<dbReference type="STRING" id="52560.SAMN04488082_102136"/>
<keyword evidence="5" id="KW-0804">Transcription</keyword>
<dbReference type="InterPro" id="IPR025944">
    <property type="entry name" value="Sigma_54_int_dom_CS"/>
</dbReference>
<feature type="domain" description="Sigma-54 factor interaction" evidence="8">
    <location>
        <begin position="261"/>
        <end position="490"/>
    </location>
</feature>
<keyword evidence="7" id="KW-0175">Coiled coil</keyword>
<dbReference type="Proteomes" id="UP000198635">
    <property type="component" value="Unassembled WGS sequence"/>
</dbReference>
<keyword evidence="4" id="KW-0238">DNA-binding</keyword>
<keyword evidence="1" id="KW-0547">Nucleotide-binding</keyword>
<dbReference type="SUPFAM" id="SSF46689">
    <property type="entry name" value="Homeodomain-like"/>
    <property type="match status" value="1"/>
</dbReference>
<keyword evidence="6" id="KW-0597">Phosphoprotein</keyword>
<dbReference type="InterPro" id="IPR058031">
    <property type="entry name" value="AAA_lid_NorR"/>
</dbReference>
<dbReference type="PANTHER" id="PTHR32071">
    <property type="entry name" value="TRANSCRIPTIONAL REGULATORY PROTEIN"/>
    <property type="match status" value="1"/>
</dbReference>
<dbReference type="AlphaFoldDB" id="A0A1I3PW57"/>
<dbReference type="Gene3D" id="1.10.10.60">
    <property type="entry name" value="Homeodomain-like"/>
    <property type="match status" value="1"/>
</dbReference>
<dbReference type="SUPFAM" id="SSF52540">
    <property type="entry name" value="P-loop containing nucleoside triphosphate hydrolases"/>
    <property type="match status" value="1"/>
</dbReference>
<dbReference type="Gene3D" id="3.30.450.20">
    <property type="entry name" value="PAS domain"/>
    <property type="match status" value="1"/>
</dbReference>
<evidence type="ECO:0000256" key="5">
    <source>
        <dbReference type="ARBA" id="ARBA00023163"/>
    </source>
</evidence>
<dbReference type="PROSITE" id="PS00688">
    <property type="entry name" value="SIGMA54_INTERACT_3"/>
    <property type="match status" value="1"/>
</dbReference>
<dbReference type="PROSITE" id="PS50112">
    <property type="entry name" value="PAS"/>
    <property type="match status" value="1"/>
</dbReference>
<dbReference type="InterPro" id="IPR027417">
    <property type="entry name" value="P-loop_NTPase"/>
</dbReference>
<dbReference type="FunFam" id="3.40.50.300:FF:000006">
    <property type="entry name" value="DNA-binding transcriptional regulator NtrC"/>
    <property type="match status" value="1"/>
</dbReference>
<dbReference type="Pfam" id="PF00158">
    <property type="entry name" value="Sigma54_activat"/>
    <property type="match status" value="1"/>
</dbReference>
<dbReference type="InterPro" id="IPR011006">
    <property type="entry name" value="CheY-like_superfamily"/>
</dbReference>
<name>A0A1I3PW57_9BACT</name>
<gene>
    <name evidence="11" type="ORF">SAMN04488082_102136</name>
</gene>
<accession>A0A1I3PW57</accession>
<dbReference type="InterPro" id="IPR002078">
    <property type="entry name" value="Sigma_54_int"/>
</dbReference>
<feature type="modified residue" description="4-aspartylphosphate" evidence="6">
    <location>
        <position position="53"/>
    </location>
</feature>
<dbReference type="Pfam" id="PF02954">
    <property type="entry name" value="HTH_8"/>
    <property type="match status" value="1"/>
</dbReference>
<protein>
    <submittedName>
        <fullName evidence="11">PAS domain S-box-containing protein</fullName>
    </submittedName>
</protein>
<dbReference type="SMART" id="SM00448">
    <property type="entry name" value="REC"/>
    <property type="match status" value="1"/>
</dbReference>
<dbReference type="PROSITE" id="PS00675">
    <property type="entry name" value="SIGMA54_INTERACT_1"/>
    <property type="match status" value="1"/>
</dbReference>
<dbReference type="EMBL" id="FORX01000002">
    <property type="protein sequence ID" value="SFJ25833.1"/>
    <property type="molecule type" value="Genomic_DNA"/>
</dbReference>
<evidence type="ECO:0000256" key="6">
    <source>
        <dbReference type="PROSITE-ProRule" id="PRU00169"/>
    </source>
</evidence>
<keyword evidence="12" id="KW-1185">Reference proteome</keyword>
<reference evidence="12" key="1">
    <citation type="submission" date="2016-10" db="EMBL/GenBank/DDBJ databases">
        <authorList>
            <person name="Varghese N."/>
            <person name="Submissions S."/>
        </authorList>
    </citation>
    <scope>NUCLEOTIDE SEQUENCE [LARGE SCALE GENOMIC DNA]</scope>
    <source>
        <strain evidence="12">DSM 5918</strain>
    </source>
</reference>
<dbReference type="Gene3D" id="3.40.50.2300">
    <property type="match status" value="1"/>
</dbReference>
<dbReference type="InterPro" id="IPR009057">
    <property type="entry name" value="Homeodomain-like_sf"/>
</dbReference>
<evidence type="ECO:0000313" key="11">
    <source>
        <dbReference type="EMBL" id="SFJ25833.1"/>
    </source>
</evidence>
<evidence type="ECO:0000256" key="1">
    <source>
        <dbReference type="ARBA" id="ARBA00022741"/>
    </source>
</evidence>
<proteinExistence type="predicted"/>
<dbReference type="PANTHER" id="PTHR32071:SF113">
    <property type="entry name" value="ALGINATE BIOSYNTHESIS TRANSCRIPTIONAL REGULATORY PROTEIN ALGB"/>
    <property type="match status" value="1"/>
</dbReference>
<evidence type="ECO:0000313" key="12">
    <source>
        <dbReference type="Proteomes" id="UP000198635"/>
    </source>
</evidence>
<dbReference type="InterPro" id="IPR025943">
    <property type="entry name" value="Sigma_54_int_dom_ATP-bd_2"/>
</dbReference>
<evidence type="ECO:0000256" key="7">
    <source>
        <dbReference type="SAM" id="Coils"/>
    </source>
</evidence>